<evidence type="ECO:0000313" key="2">
    <source>
        <dbReference type="EMBL" id="CDQ24020.1"/>
    </source>
</evidence>
<comment type="caution">
    <text evidence="2">The sequence shown here is derived from an EMBL/GenBank/DDBJ whole genome shotgun (WGS) entry which is preliminary data.</text>
</comment>
<dbReference type="EMBL" id="CCDI010000002">
    <property type="protein sequence ID" value="CDQ24020.1"/>
    <property type="molecule type" value="Genomic_DNA"/>
</dbReference>
<organism evidence="2 3">
    <name type="scientific">Halobacillus karajensis</name>
    <dbReference type="NCBI Taxonomy" id="195088"/>
    <lineage>
        <taxon>Bacteria</taxon>
        <taxon>Bacillati</taxon>
        <taxon>Bacillota</taxon>
        <taxon>Bacilli</taxon>
        <taxon>Bacillales</taxon>
        <taxon>Bacillaceae</taxon>
        <taxon>Halobacillus</taxon>
    </lineage>
</organism>
<proteinExistence type="predicted"/>
<feature type="transmembrane region" description="Helical" evidence="1">
    <location>
        <begin position="53"/>
        <end position="75"/>
    </location>
</feature>
<sequence>MYPLYYVLVTIASIIALVGTIVIARNVMKPENTTSAEDDAKQLKDDHNNSGSIPLLTTIYVITFAVTLILVWIFII</sequence>
<name>A0A024P565_9BACI</name>
<keyword evidence="3" id="KW-1185">Reference proteome</keyword>
<keyword evidence="1" id="KW-0812">Transmembrane</keyword>
<dbReference type="OrthoDB" id="2974556at2"/>
<protein>
    <submittedName>
        <fullName evidence="2">Uncharacterized protein</fullName>
    </submittedName>
</protein>
<evidence type="ECO:0000313" key="3">
    <source>
        <dbReference type="Proteomes" id="UP000028868"/>
    </source>
</evidence>
<feature type="transmembrane region" description="Helical" evidence="1">
    <location>
        <begin position="6"/>
        <end position="24"/>
    </location>
</feature>
<keyword evidence="1" id="KW-0472">Membrane</keyword>
<reference evidence="2 3" key="2">
    <citation type="submission" date="2014-05" db="EMBL/GenBank/DDBJ databases">
        <title>Draft genome sequence of Halobacillus karajensis HK-03.</title>
        <authorList>
            <person name="Khelaifia S."/>
            <person name="Croce O."/>
            <person name="Lagier J.C."/>
            <person name="Raoult D."/>
        </authorList>
    </citation>
    <scope>NUCLEOTIDE SEQUENCE [LARGE SCALE GENOMIC DNA]</scope>
    <source>
        <strain evidence="2 3">HD-03</strain>
    </source>
</reference>
<keyword evidence="1" id="KW-1133">Transmembrane helix</keyword>
<dbReference type="Proteomes" id="UP000028868">
    <property type="component" value="Unassembled WGS sequence"/>
</dbReference>
<reference evidence="3" key="1">
    <citation type="submission" date="2014-03" db="EMBL/GenBank/DDBJ databases">
        <authorList>
            <person name="Urmite Genomes U."/>
        </authorList>
    </citation>
    <scope>NUCLEOTIDE SEQUENCE [LARGE SCALE GENOMIC DNA]</scope>
    <source>
        <strain evidence="3">HD-03</strain>
    </source>
</reference>
<dbReference type="AlphaFoldDB" id="A0A024P565"/>
<gene>
    <name evidence="2" type="ORF">BN983_02283</name>
</gene>
<evidence type="ECO:0000256" key="1">
    <source>
        <dbReference type="SAM" id="Phobius"/>
    </source>
</evidence>
<accession>A0A024P565</accession>
<dbReference type="RefSeq" id="WP_035508491.1">
    <property type="nucleotide sequence ID" value="NZ_CCDH010000003.1"/>
</dbReference>